<dbReference type="InterPro" id="IPR000306">
    <property type="entry name" value="Znf_FYVE"/>
</dbReference>
<proteinExistence type="predicted"/>
<dbReference type="GO" id="GO:0008270">
    <property type="term" value="F:zinc ion binding"/>
    <property type="evidence" value="ECO:0007669"/>
    <property type="project" value="UniProtKB-KW"/>
</dbReference>
<dbReference type="InterPro" id="IPR023393">
    <property type="entry name" value="START-like_dom_sf"/>
</dbReference>
<dbReference type="Gene3D" id="3.30.530.20">
    <property type="match status" value="1"/>
</dbReference>
<dbReference type="InterPro" id="IPR011011">
    <property type="entry name" value="Znf_FYVE_PHD"/>
</dbReference>
<dbReference type="PANTHER" id="PTHR13510:SF44">
    <property type="entry name" value="RABENOSYN-5"/>
    <property type="match status" value="1"/>
</dbReference>
<evidence type="ECO:0000313" key="6">
    <source>
        <dbReference type="EMBL" id="ETV75013.1"/>
    </source>
</evidence>
<dbReference type="RefSeq" id="XP_009835518.1">
    <property type="nucleotide sequence ID" value="XM_009837216.1"/>
</dbReference>
<protein>
    <recommendedName>
        <fullName evidence="5">FYVE-type domain-containing protein</fullName>
    </recommendedName>
</protein>
<dbReference type="GeneID" id="20812612"/>
<dbReference type="PANTHER" id="PTHR13510">
    <property type="entry name" value="FYVE-FINGER-CONTAINING RAB5 EFFECTOR PROTEIN RABENOSYN-5-RELATED"/>
    <property type="match status" value="1"/>
</dbReference>
<dbReference type="PROSITE" id="PS50178">
    <property type="entry name" value="ZF_FYVE"/>
    <property type="match status" value="1"/>
</dbReference>
<dbReference type="CDD" id="cd00065">
    <property type="entry name" value="FYVE_like_SF"/>
    <property type="match status" value="1"/>
</dbReference>
<evidence type="ECO:0000259" key="5">
    <source>
        <dbReference type="PROSITE" id="PS50178"/>
    </source>
</evidence>
<dbReference type="Pfam" id="PF01363">
    <property type="entry name" value="FYVE"/>
    <property type="match status" value="1"/>
</dbReference>
<evidence type="ECO:0000256" key="2">
    <source>
        <dbReference type="ARBA" id="ARBA00022771"/>
    </source>
</evidence>
<keyword evidence="3" id="KW-0862">Zinc</keyword>
<dbReference type="AlphaFoldDB" id="W4G7T9"/>
<evidence type="ECO:0000256" key="3">
    <source>
        <dbReference type="ARBA" id="ARBA00022833"/>
    </source>
</evidence>
<dbReference type="InterPro" id="IPR013083">
    <property type="entry name" value="Znf_RING/FYVE/PHD"/>
</dbReference>
<evidence type="ECO:0000256" key="1">
    <source>
        <dbReference type="ARBA" id="ARBA00022723"/>
    </source>
</evidence>
<dbReference type="SUPFAM" id="SSF57903">
    <property type="entry name" value="FYVE/PHD zinc finger"/>
    <property type="match status" value="1"/>
</dbReference>
<dbReference type="OrthoDB" id="69297at2759"/>
<dbReference type="InterPro" id="IPR052727">
    <property type="entry name" value="Rab4/Rab5_effector"/>
</dbReference>
<feature type="domain" description="FYVE-type" evidence="5">
    <location>
        <begin position="289"/>
        <end position="343"/>
    </location>
</feature>
<sequence length="424" mass="47537">MLPTADVFECHLPLSASVRDDLLEIAGGAWKGLVENAIASEVYPIDKIVRNRTTGRCATLRRPRDIVDATQGMVAHSRTRATIEQAADFFYLDTPAKAQQFARVMDELVEAKRALYPLVDRPVVVTDGHKNCDNIVVPATASALDYMSVDWMMIKFKKGVPARDLCYLEIHKEFKFACPLTGVTRRGWVRCIHSVRMDCCPDMQKKFGVIRMEIHRSGHVFMESNEAGVLDYYKLYFGSPRGAVLGKHFNGLYLKGAMRTSARSILNLDEHFTTERLKPLLSAPLDMSLAHAATCGTCRLAFSWRHPKKLCRACGDPICPKCSSQWSLTLHGSAIKVPLCKRCVGPGLNVDDADEMYLIESKDRKQRYSTASDVVSTIRETYLSIDRSESSSSSFANDIMHGIDQQKELLHKLQDRLAAIRPAY</sequence>
<name>W4G7T9_APHAT</name>
<gene>
    <name evidence="6" type="ORF">H257_10616</name>
</gene>
<organism evidence="6">
    <name type="scientific">Aphanomyces astaci</name>
    <name type="common">Crayfish plague agent</name>
    <dbReference type="NCBI Taxonomy" id="112090"/>
    <lineage>
        <taxon>Eukaryota</taxon>
        <taxon>Sar</taxon>
        <taxon>Stramenopiles</taxon>
        <taxon>Oomycota</taxon>
        <taxon>Saprolegniomycetes</taxon>
        <taxon>Saprolegniales</taxon>
        <taxon>Verrucalvaceae</taxon>
        <taxon>Aphanomyces</taxon>
    </lineage>
</organism>
<dbReference type="VEuPathDB" id="FungiDB:H257_10616"/>
<accession>W4G7T9</accession>
<dbReference type="InterPro" id="IPR017455">
    <property type="entry name" value="Znf_FYVE-rel"/>
</dbReference>
<evidence type="ECO:0000256" key="4">
    <source>
        <dbReference type="PROSITE-ProRule" id="PRU00091"/>
    </source>
</evidence>
<keyword evidence="1" id="KW-0479">Metal-binding</keyword>
<keyword evidence="2 4" id="KW-0863">Zinc-finger</keyword>
<dbReference type="Gene3D" id="3.30.40.10">
    <property type="entry name" value="Zinc/RING finger domain, C3HC4 (zinc finger)"/>
    <property type="match status" value="1"/>
</dbReference>
<dbReference type="EMBL" id="KI913142">
    <property type="protein sequence ID" value="ETV75013.1"/>
    <property type="molecule type" value="Genomic_DNA"/>
</dbReference>
<reference evidence="6" key="1">
    <citation type="submission" date="2013-12" db="EMBL/GenBank/DDBJ databases">
        <title>The Genome Sequence of Aphanomyces astaci APO3.</title>
        <authorList>
            <consortium name="The Broad Institute Genomics Platform"/>
            <person name="Russ C."/>
            <person name="Tyler B."/>
            <person name="van West P."/>
            <person name="Dieguez-Uribeondo J."/>
            <person name="Young S.K."/>
            <person name="Zeng Q."/>
            <person name="Gargeya S."/>
            <person name="Fitzgerald M."/>
            <person name="Abouelleil A."/>
            <person name="Alvarado L."/>
            <person name="Chapman S.B."/>
            <person name="Gainer-Dewar J."/>
            <person name="Goldberg J."/>
            <person name="Griggs A."/>
            <person name="Gujja S."/>
            <person name="Hansen M."/>
            <person name="Howarth C."/>
            <person name="Imamovic A."/>
            <person name="Ireland A."/>
            <person name="Larimer J."/>
            <person name="McCowan C."/>
            <person name="Murphy C."/>
            <person name="Pearson M."/>
            <person name="Poon T.W."/>
            <person name="Priest M."/>
            <person name="Roberts A."/>
            <person name="Saif S."/>
            <person name="Shea T."/>
            <person name="Sykes S."/>
            <person name="Wortman J."/>
            <person name="Nusbaum C."/>
            <person name="Birren B."/>
        </authorList>
    </citation>
    <scope>NUCLEOTIDE SEQUENCE [LARGE SCALE GENOMIC DNA]</scope>
    <source>
        <strain evidence="6">APO3</strain>
    </source>
</reference>